<accession>A0A550BW72</accession>
<gene>
    <name evidence="2" type="ORF">BD626DRAFT_517773</name>
</gene>
<sequence>MQKTAVQAQATAILLPTSENTTSQPASSSALPSTPSVQQRQSLGDVSNTTSQEPPTQRRRLDAPSTTPSAVQTTALPGTLGDPSPAPSVVSASTAAVGGHPNTSPFYGEVAPIVRPPHVNAEFASDLCRLMMACNIAWWAVEIPYFRVFARKWMPGLVIPSRQQMAVQN</sequence>
<dbReference type="OrthoDB" id="3257713at2759"/>
<comment type="caution">
    <text evidence="2">The sequence shown here is derived from an EMBL/GenBank/DDBJ whole genome shotgun (WGS) entry which is preliminary data.</text>
</comment>
<evidence type="ECO:0000313" key="3">
    <source>
        <dbReference type="Proteomes" id="UP000320762"/>
    </source>
</evidence>
<evidence type="ECO:0000256" key="1">
    <source>
        <dbReference type="SAM" id="MobiDB-lite"/>
    </source>
</evidence>
<reference evidence="2 3" key="1">
    <citation type="journal article" date="2019" name="New Phytol.">
        <title>Comparative genomics reveals unique wood-decay strategies and fruiting body development in the Schizophyllaceae.</title>
        <authorList>
            <person name="Almasi E."/>
            <person name="Sahu N."/>
            <person name="Krizsan K."/>
            <person name="Balint B."/>
            <person name="Kovacs G.M."/>
            <person name="Kiss B."/>
            <person name="Cseklye J."/>
            <person name="Drula E."/>
            <person name="Henrissat B."/>
            <person name="Nagy I."/>
            <person name="Chovatia M."/>
            <person name="Adam C."/>
            <person name="LaButti K."/>
            <person name="Lipzen A."/>
            <person name="Riley R."/>
            <person name="Grigoriev I.V."/>
            <person name="Nagy L.G."/>
        </authorList>
    </citation>
    <scope>NUCLEOTIDE SEQUENCE [LARGE SCALE GENOMIC DNA]</scope>
    <source>
        <strain evidence="2 3">NL-1724</strain>
    </source>
</reference>
<keyword evidence="3" id="KW-1185">Reference proteome</keyword>
<protein>
    <submittedName>
        <fullName evidence="2">Uncharacterized protein</fullName>
    </submittedName>
</protein>
<feature type="compositionally biased region" description="Polar residues" evidence="1">
    <location>
        <begin position="37"/>
        <end position="55"/>
    </location>
</feature>
<dbReference type="AlphaFoldDB" id="A0A550BW72"/>
<feature type="compositionally biased region" description="Polar residues" evidence="1">
    <location>
        <begin position="1"/>
        <end position="10"/>
    </location>
</feature>
<feature type="compositionally biased region" description="Low complexity" evidence="1">
    <location>
        <begin position="21"/>
        <end position="36"/>
    </location>
</feature>
<dbReference type="STRING" id="97359.A0A550BW72"/>
<feature type="region of interest" description="Disordered" evidence="1">
    <location>
        <begin position="1"/>
        <end position="96"/>
    </location>
</feature>
<evidence type="ECO:0000313" key="2">
    <source>
        <dbReference type="EMBL" id="TRM56788.1"/>
    </source>
</evidence>
<organism evidence="2 3">
    <name type="scientific">Schizophyllum amplum</name>
    <dbReference type="NCBI Taxonomy" id="97359"/>
    <lineage>
        <taxon>Eukaryota</taxon>
        <taxon>Fungi</taxon>
        <taxon>Dikarya</taxon>
        <taxon>Basidiomycota</taxon>
        <taxon>Agaricomycotina</taxon>
        <taxon>Agaricomycetes</taxon>
        <taxon>Agaricomycetidae</taxon>
        <taxon>Agaricales</taxon>
        <taxon>Schizophyllaceae</taxon>
        <taxon>Schizophyllum</taxon>
    </lineage>
</organism>
<name>A0A550BW72_9AGAR</name>
<dbReference type="EMBL" id="VDMD01000059">
    <property type="protein sequence ID" value="TRM56788.1"/>
    <property type="molecule type" value="Genomic_DNA"/>
</dbReference>
<feature type="compositionally biased region" description="Low complexity" evidence="1">
    <location>
        <begin position="87"/>
        <end position="96"/>
    </location>
</feature>
<dbReference type="Proteomes" id="UP000320762">
    <property type="component" value="Unassembled WGS sequence"/>
</dbReference>
<proteinExistence type="predicted"/>
<feature type="compositionally biased region" description="Polar residues" evidence="1">
    <location>
        <begin position="64"/>
        <end position="76"/>
    </location>
</feature>